<dbReference type="NCBIfam" id="NF008909">
    <property type="entry name" value="PRK12273.1"/>
    <property type="match status" value="1"/>
</dbReference>
<dbReference type="PANTHER" id="PTHR42696:SF2">
    <property type="entry name" value="ASPARTATE AMMONIA-LYASE"/>
    <property type="match status" value="1"/>
</dbReference>
<dbReference type="CDD" id="cd01357">
    <property type="entry name" value="Aspartase"/>
    <property type="match status" value="1"/>
</dbReference>
<dbReference type="InterPro" id="IPR022761">
    <property type="entry name" value="Fumarate_lyase_N"/>
</dbReference>
<sequence length="466" mass="51147">MDKAKTRVETDQIGSRELPADALYGIHTLRALENFPIACRKVNPELVKAYGWVKLACAQINRKLAYFPDAQKADAIEQACHEMASGLLMDAVLVDALQGGAGTSTNMNVNEVIANRALQLLGKPLGSYQLISPLNDINRHQSTNDTYPTALKLAAIVQLHHLEQWVLELQEAFQQKEKAFSNIVKIGRTQLQDAVLTTLGREMATYAEALNRDRWRIYKCEERLRVVNLGGTAIGSGLGAPRQFIFQVTDRLRELTNTSLARAENLMENTQNTDVFIEVSGILKACAGTLIKIANDLRLMSSGPDAGFGEINLPVQQAGSSMMPGKVNPVIPEAVIQASTQVMGNDQIIAQAAASGNLELNHLMPLIADKLLESIQLLQRATSIFSSKCIHGLTANPEKCRQHVLNSTAVITALVAELGYEKCSQITQRATARNQTIRELILKEKLLSPDEFDTLISPERVNKLGF</sequence>
<dbReference type="GO" id="GO:0008797">
    <property type="term" value="F:aspartate ammonia-lyase activity"/>
    <property type="evidence" value="ECO:0007669"/>
    <property type="project" value="TreeGrafter"/>
</dbReference>
<dbReference type="InterPro" id="IPR051546">
    <property type="entry name" value="Aspartate_Ammonia-Lyase"/>
</dbReference>
<dbReference type="AlphaFoldDB" id="A0A1I2I648"/>
<dbReference type="PANTHER" id="PTHR42696">
    <property type="entry name" value="ASPARTATE AMMONIA-LYASE"/>
    <property type="match status" value="1"/>
</dbReference>
<dbReference type="InterPro" id="IPR024083">
    <property type="entry name" value="Fumarase/histidase_N"/>
</dbReference>
<evidence type="ECO:0000259" key="2">
    <source>
        <dbReference type="Pfam" id="PF00206"/>
    </source>
</evidence>
<dbReference type="FunFam" id="1.20.200.10:FF:000001">
    <property type="entry name" value="Fumarate hydratase, mitochondrial"/>
    <property type="match status" value="1"/>
</dbReference>
<dbReference type="EMBL" id="FONW01000005">
    <property type="protein sequence ID" value="SFF37795.1"/>
    <property type="molecule type" value="Genomic_DNA"/>
</dbReference>
<dbReference type="Pfam" id="PF10415">
    <property type="entry name" value="FumaraseC_C"/>
    <property type="match status" value="1"/>
</dbReference>
<gene>
    <name evidence="4" type="ORF">SAMN05216283_105146</name>
</gene>
<dbReference type="Pfam" id="PF00206">
    <property type="entry name" value="Lyase_1"/>
    <property type="match status" value="1"/>
</dbReference>
<proteinExistence type="predicted"/>
<dbReference type="STRING" id="655355.SAMN05216283_105146"/>
<dbReference type="RefSeq" id="WP_093920054.1">
    <property type="nucleotide sequence ID" value="NZ_FONW01000005.1"/>
</dbReference>
<dbReference type="Proteomes" id="UP000198964">
    <property type="component" value="Unassembled WGS sequence"/>
</dbReference>
<name>A0A1I2I648_9BACT</name>
<keyword evidence="5" id="KW-1185">Reference proteome</keyword>
<accession>A0A1I2I648</accession>
<organism evidence="4 5">
    <name type="scientific">Sunxiuqinia elliptica</name>
    <dbReference type="NCBI Taxonomy" id="655355"/>
    <lineage>
        <taxon>Bacteria</taxon>
        <taxon>Pseudomonadati</taxon>
        <taxon>Bacteroidota</taxon>
        <taxon>Bacteroidia</taxon>
        <taxon>Marinilabiliales</taxon>
        <taxon>Prolixibacteraceae</taxon>
        <taxon>Sunxiuqinia</taxon>
    </lineage>
</organism>
<dbReference type="GO" id="GO:0005829">
    <property type="term" value="C:cytosol"/>
    <property type="evidence" value="ECO:0007669"/>
    <property type="project" value="TreeGrafter"/>
</dbReference>
<dbReference type="Gene3D" id="1.10.275.10">
    <property type="entry name" value="Fumarase/aspartase (N-terminal domain)"/>
    <property type="match status" value="1"/>
</dbReference>
<dbReference type="GO" id="GO:0006099">
    <property type="term" value="P:tricarboxylic acid cycle"/>
    <property type="evidence" value="ECO:0007669"/>
    <property type="project" value="InterPro"/>
</dbReference>
<dbReference type="InterPro" id="IPR000362">
    <property type="entry name" value="Fumarate_lyase_fam"/>
</dbReference>
<evidence type="ECO:0000313" key="4">
    <source>
        <dbReference type="EMBL" id="SFF37795.1"/>
    </source>
</evidence>
<dbReference type="PROSITE" id="PS00163">
    <property type="entry name" value="FUMARATE_LYASES"/>
    <property type="match status" value="1"/>
</dbReference>
<dbReference type="PRINTS" id="PR00149">
    <property type="entry name" value="FUMRATELYASE"/>
</dbReference>
<evidence type="ECO:0000256" key="1">
    <source>
        <dbReference type="ARBA" id="ARBA00023239"/>
    </source>
</evidence>
<keyword evidence="1 4" id="KW-0456">Lyase</keyword>
<dbReference type="GO" id="GO:0006531">
    <property type="term" value="P:aspartate metabolic process"/>
    <property type="evidence" value="ECO:0007669"/>
    <property type="project" value="TreeGrafter"/>
</dbReference>
<evidence type="ECO:0000313" key="5">
    <source>
        <dbReference type="Proteomes" id="UP000198964"/>
    </source>
</evidence>
<dbReference type="Gene3D" id="1.10.40.30">
    <property type="entry name" value="Fumarase/aspartase (C-terminal domain)"/>
    <property type="match status" value="1"/>
</dbReference>
<evidence type="ECO:0000259" key="3">
    <source>
        <dbReference type="Pfam" id="PF10415"/>
    </source>
</evidence>
<reference evidence="4 5" key="1">
    <citation type="submission" date="2016-10" db="EMBL/GenBank/DDBJ databases">
        <authorList>
            <person name="de Groot N.N."/>
        </authorList>
    </citation>
    <scope>NUCLEOTIDE SEQUENCE [LARGE SCALE GENOMIC DNA]</scope>
    <source>
        <strain evidence="4 5">CGMCC 1.9156</strain>
    </source>
</reference>
<dbReference type="InterPro" id="IPR008948">
    <property type="entry name" value="L-Aspartase-like"/>
</dbReference>
<dbReference type="SUPFAM" id="SSF48557">
    <property type="entry name" value="L-aspartase-like"/>
    <property type="match status" value="1"/>
</dbReference>
<protein>
    <submittedName>
        <fullName evidence="4">Aspartate ammonia-lyase</fullName>
    </submittedName>
</protein>
<feature type="domain" description="Fumarase C C-terminal" evidence="3">
    <location>
        <begin position="411"/>
        <end position="460"/>
    </location>
</feature>
<feature type="domain" description="Fumarate lyase N-terminal" evidence="2">
    <location>
        <begin position="16"/>
        <end position="344"/>
    </location>
</feature>
<dbReference type="InterPro" id="IPR020557">
    <property type="entry name" value="Fumarate_lyase_CS"/>
</dbReference>
<dbReference type="InterPro" id="IPR018951">
    <property type="entry name" value="Fumarase_C_C"/>
</dbReference>
<dbReference type="Gene3D" id="1.20.200.10">
    <property type="entry name" value="Fumarase/aspartase (Central domain)"/>
    <property type="match status" value="1"/>
</dbReference>